<organism evidence="2 3">
    <name type="scientific">Fusobacterium mortiferum</name>
    <dbReference type="NCBI Taxonomy" id="850"/>
    <lineage>
        <taxon>Bacteria</taxon>
        <taxon>Fusobacteriati</taxon>
        <taxon>Fusobacteriota</taxon>
        <taxon>Fusobacteriia</taxon>
        <taxon>Fusobacteriales</taxon>
        <taxon>Fusobacteriaceae</taxon>
        <taxon>Fusobacterium</taxon>
    </lineage>
</organism>
<reference evidence="2 3" key="1">
    <citation type="submission" date="2018-08" db="EMBL/GenBank/DDBJ databases">
        <title>A genome reference for cultivated species of the human gut microbiota.</title>
        <authorList>
            <person name="Zou Y."/>
            <person name="Xue W."/>
            <person name="Luo G."/>
        </authorList>
    </citation>
    <scope>NUCLEOTIDE SEQUENCE [LARGE SCALE GENOMIC DNA]</scope>
    <source>
        <strain evidence="2 3">AM25-1</strain>
    </source>
</reference>
<dbReference type="GeneID" id="62761982"/>
<accession>A0A414PQP1</accession>
<evidence type="ECO:0000313" key="2">
    <source>
        <dbReference type="EMBL" id="RHF70840.1"/>
    </source>
</evidence>
<feature type="transmembrane region" description="Helical" evidence="1">
    <location>
        <begin position="5"/>
        <end position="24"/>
    </location>
</feature>
<sequence length="200" mass="21270">MLGIIISVIIGILGGLFFKNGFILENIDSFISLGLFLLLFFVGMDIGNNNEVFNQLRNMSKKILLLPIITILGSLIGGAIASYFISLSLGESIAISSGMGWYSFSAIELSKINAHLGGVAFLSNVLRELSAILFIPFIAKKIGSYESVATAGATAMDSVLPVINKSNPPDVAIIAFYSGLVITIIVPILVPSVVSLFKLI</sequence>
<dbReference type="PANTHER" id="PTHR35804">
    <property type="entry name" value="LYSINE EXPORTER LYSO"/>
    <property type="match status" value="1"/>
</dbReference>
<gene>
    <name evidence="2" type="ORF">DW663_09900</name>
</gene>
<comment type="caution">
    <text evidence="2">The sequence shown here is derived from an EMBL/GenBank/DDBJ whole genome shotgun (WGS) entry which is preliminary data.</text>
</comment>
<keyword evidence="1" id="KW-0812">Transmembrane</keyword>
<keyword evidence="1" id="KW-1133">Transmembrane helix</keyword>
<proteinExistence type="predicted"/>
<evidence type="ECO:0000256" key="1">
    <source>
        <dbReference type="SAM" id="Phobius"/>
    </source>
</evidence>
<dbReference type="GO" id="GO:0015661">
    <property type="term" value="F:L-lysine efflux transmembrane transporter activity"/>
    <property type="evidence" value="ECO:0007669"/>
    <property type="project" value="InterPro"/>
</dbReference>
<feature type="transmembrane region" description="Helical" evidence="1">
    <location>
        <begin position="30"/>
        <end position="47"/>
    </location>
</feature>
<dbReference type="PANTHER" id="PTHR35804:SF1">
    <property type="entry name" value="LYSINE EXPORTER LYSO"/>
    <property type="match status" value="1"/>
</dbReference>
<feature type="transmembrane region" description="Helical" evidence="1">
    <location>
        <begin position="63"/>
        <end position="85"/>
    </location>
</feature>
<dbReference type="Proteomes" id="UP000284676">
    <property type="component" value="Unassembled WGS sequence"/>
</dbReference>
<dbReference type="GO" id="GO:0005886">
    <property type="term" value="C:plasma membrane"/>
    <property type="evidence" value="ECO:0007669"/>
    <property type="project" value="TreeGrafter"/>
</dbReference>
<feature type="transmembrane region" description="Helical" evidence="1">
    <location>
        <begin position="174"/>
        <end position="197"/>
    </location>
</feature>
<dbReference type="Pfam" id="PF03956">
    <property type="entry name" value="Lys_export"/>
    <property type="match status" value="1"/>
</dbReference>
<dbReference type="RefSeq" id="WP_005883209.1">
    <property type="nucleotide sequence ID" value="NZ_CABMMQ010000003.1"/>
</dbReference>
<protein>
    <submittedName>
        <fullName evidence="2">Lysine exporter LysO family protein</fullName>
    </submittedName>
</protein>
<evidence type="ECO:0000313" key="3">
    <source>
        <dbReference type="Proteomes" id="UP000284676"/>
    </source>
</evidence>
<dbReference type="EMBL" id="QRHL01000021">
    <property type="protein sequence ID" value="RHF70840.1"/>
    <property type="molecule type" value="Genomic_DNA"/>
</dbReference>
<dbReference type="InterPro" id="IPR005642">
    <property type="entry name" value="LysO"/>
</dbReference>
<dbReference type="AlphaFoldDB" id="A0A414PQP1"/>
<name>A0A414PQP1_FUSMR</name>
<keyword evidence="1" id="KW-0472">Membrane</keyword>